<feature type="transmembrane region" description="Helical" evidence="8">
    <location>
        <begin position="93"/>
        <end position="113"/>
    </location>
</feature>
<keyword evidence="7 8" id="KW-0472">Membrane</keyword>
<accession>A0A256GTY7</accession>
<keyword evidence="3" id="KW-0813">Transport</keyword>
<feature type="transmembrane region" description="Helical" evidence="8">
    <location>
        <begin position="119"/>
        <end position="146"/>
    </location>
</feature>
<name>A0A256GTY7_9HYPH</name>
<feature type="transmembrane region" description="Helical" evidence="8">
    <location>
        <begin position="158"/>
        <end position="181"/>
    </location>
</feature>
<organism evidence="10 11">
    <name type="scientific">Brucella lupini</name>
    <dbReference type="NCBI Taxonomy" id="255457"/>
    <lineage>
        <taxon>Bacteria</taxon>
        <taxon>Pseudomonadati</taxon>
        <taxon>Pseudomonadota</taxon>
        <taxon>Alphaproteobacteria</taxon>
        <taxon>Hyphomicrobiales</taxon>
        <taxon>Brucellaceae</taxon>
        <taxon>Brucella/Ochrobactrum group</taxon>
        <taxon>Brucella</taxon>
    </lineage>
</organism>
<keyword evidence="4" id="KW-1003">Cell membrane</keyword>
<keyword evidence="5 8" id="KW-0812">Transmembrane</keyword>
<dbReference type="PANTHER" id="PTHR30445:SF9">
    <property type="match status" value="1"/>
</dbReference>
<feature type="domain" description="YidE/YbjL duplication" evidence="9">
    <location>
        <begin position="15"/>
        <end position="178"/>
    </location>
</feature>
<dbReference type="AlphaFoldDB" id="A0A256GTY7"/>
<evidence type="ECO:0000256" key="1">
    <source>
        <dbReference type="ARBA" id="ARBA00004651"/>
    </source>
</evidence>
<dbReference type="Pfam" id="PF06826">
    <property type="entry name" value="Asp-Al_Ex"/>
    <property type="match status" value="1"/>
</dbReference>
<dbReference type="PANTHER" id="PTHR30445">
    <property type="entry name" value="K(+)_H(+) ANTIPORTER SUBUNIT KHTT"/>
    <property type="match status" value="1"/>
</dbReference>
<evidence type="ECO:0000256" key="7">
    <source>
        <dbReference type="ARBA" id="ARBA00023136"/>
    </source>
</evidence>
<dbReference type="RefSeq" id="WP_208617822.1">
    <property type="nucleotide sequence ID" value="NZ_JBHEEP010000028.1"/>
</dbReference>
<dbReference type="EMBL" id="NNRN01000044">
    <property type="protein sequence ID" value="OYR30637.1"/>
    <property type="molecule type" value="Genomic_DNA"/>
</dbReference>
<protein>
    <submittedName>
        <fullName evidence="10">Putative Permease Membrane Region family protein</fullName>
    </submittedName>
</protein>
<evidence type="ECO:0000256" key="4">
    <source>
        <dbReference type="ARBA" id="ARBA00022475"/>
    </source>
</evidence>
<evidence type="ECO:0000256" key="3">
    <source>
        <dbReference type="ARBA" id="ARBA00022448"/>
    </source>
</evidence>
<dbReference type="InterPro" id="IPR006512">
    <property type="entry name" value="YidE_YbjL"/>
</dbReference>
<evidence type="ECO:0000313" key="11">
    <source>
        <dbReference type="Proteomes" id="UP000216363"/>
    </source>
</evidence>
<comment type="similarity">
    <text evidence="2">Belongs to the AAE transporter (TC 2.A.81) family.</text>
</comment>
<reference evidence="10 11" key="1">
    <citation type="submission" date="2017-07" db="EMBL/GenBank/DDBJ databases">
        <title>Draft genome of Ochrobactrum lupini type strain LUP21.</title>
        <authorList>
            <person name="Krzyzanowska D.M."/>
            <person name="Jafra S."/>
        </authorList>
    </citation>
    <scope>NUCLEOTIDE SEQUENCE [LARGE SCALE GENOMIC DNA]</scope>
    <source>
        <strain evidence="10 11">LUP21</strain>
    </source>
</reference>
<dbReference type="Proteomes" id="UP000216363">
    <property type="component" value="Unassembled WGS sequence"/>
</dbReference>
<evidence type="ECO:0000313" key="10">
    <source>
        <dbReference type="EMBL" id="OYR30637.1"/>
    </source>
</evidence>
<comment type="caution">
    <text evidence="10">The sequence shown here is derived from an EMBL/GenBank/DDBJ whole genome shotgun (WGS) entry which is preliminary data.</text>
</comment>
<sequence>MHWLQAIFQQAPEIALFLSLAGGYAIGKIHFGKFQLGGVAGSLLVAVIISQVGVQIDNGVKALLFALFIYAVGFESGPQFFRSLGRQSLREIAMAAVLAISGLATVVIMARIFGLDKGLAAGIAAGGLTQSAIIGTASSAISKLGLAADEVQRLQANVAVGYAVTYIFGSFGAIIVCVNLLPKFAAKN</sequence>
<dbReference type="GO" id="GO:0005886">
    <property type="term" value="C:plasma membrane"/>
    <property type="evidence" value="ECO:0007669"/>
    <property type="project" value="UniProtKB-SubCell"/>
</dbReference>
<evidence type="ECO:0000256" key="5">
    <source>
        <dbReference type="ARBA" id="ARBA00022692"/>
    </source>
</evidence>
<evidence type="ECO:0000256" key="2">
    <source>
        <dbReference type="ARBA" id="ARBA00009854"/>
    </source>
</evidence>
<keyword evidence="6 8" id="KW-1133">Transmembrane helix</keyword>
<gene>
    <name evidence="10" type="ORF">CES86_1962</name>
</gene>
<evidence type="ECO:0000256" key="8">
    <source>
        <dbReference type="SAM" id="Phobius"/>
    </source>
</evidence>
<dbReference type="InterPro" id="IPR050144">
    <property type="entry name" value="AAE_transporter"/>
</dbReference>
<proteinExistence type="inferred from homology"/>
<feature type="transmembrane region" description="Helical" evidence="8">
    <location>
        <begin position="62"/>
        <end position="81"/>
    </location>
</feature>
<evidence type="ECO:0000259" key="9">
    <source>
        <dbReference type="Pfam" id="PF06826"/>
    </source>
</evidence>
<comment type="subcellular location">
    <subcellularLocation>
        <location evidence="1">Cell membrane</location>
        <topology evidence="1">Multi-pass membrane protein</topology>
    </subcellularLocation>
</comment>
<feature type="transmembrane region" description="Helical" evidence="8">
    <location>
        <begin position="34"/>
        <end position="56"/>
    </location>
</feature>
<evidence type="ECO:0000256" key="6">
    <source>
        <dbReference type="ARBA" id="ARBA00022989"/>
    </source>
</evidence>